<proteinExistence type="predicted"/>
<keyword evidence="5" id="KW-1185">Reference proteome</keyword>
<organism evidence="4 5">
    <name type="scientific">Allokutzneria multivorans</name>
    <dbReference type="NCBI Taxonomy" id="1142134"/>
    <lineage>
        <taxon>Bacteria</taxon>
        <taxon>Bacillati</taxon>
        <taxon>Actinomycetota</taxon>
        <taxon>Actinomycetes</taxon>
        <taxon>Pseudonocardiales</taxon>
        <taxon>Pseudonocardiaceae</taxon>
        <taxon>Allokutzneria</taxon>
    </lineage>
</organism>
<evidence type="ECO:0000259" key="3">
    <source>
        <dbReference type="PROSITE" id="PS00622"/>
    </source>
</evidence>
<accession>A0ABP7SH64</accession>
<evidence type="ECO:0000256" key="1">
    <source>
        <dbReference type="ARBA" id="ARBA00022741"/>
    </source>
</evidence>
<keyword evidence="2" id="KW-0067">ATP-binding</keyword>
<dbReference type="InterPro" id="IPR027417">
    <property type="entry name" value="P-loop_NTPase"/>
</dbReference>
<dbReference type="InterPro" id="IPR016032">
    <property type="entry name" value="Sig_transdc_resp-reg_C-effctor"/>
</dbReference>
<comment type="caution">
    <text evidence="4">The sequence shown here is derived from an EMBL/GenBank/DDBJ whole genome shotgun (WGS) entry which is preliminary data.</text>
</comment>
<feature type="domain" description="HTH luxR-type" evidence="3">
    <location>
        <begin position="812"/>
        <end position="839"/>
    </location>
</feature>
<keyword evidence="1" id="KW-0547">Nucleotide-binding</keyword>
<dbReference type="InterPro" id="IPR036388">
    <property type="entry name" value="WH-like_DNA-bd_sf"/>
</dbReference>
<dbReference type="SUPFAM" id="SSF52540">
    <property type="entry name" value="P-loop containing nucleoside triphosphate hydrolases"/>
    <property type="match status" value="1"/>
</dbReference>
<dbReference type="Gene3D" id="1.10.10.10">
    <property type="entry name" value="Winged helix-like DNA-binding domain superfamily/Winged helix DNA-binding domain"/>
    <property type="match status" value="1"/>
</dbReference>
<protein>
    <submittedName>
        <fullName evidence="4">AAA family ATPase</fullName>
    </submittedName>
</protein>
<dbReference type="PANTHER" id="PTHR16305">
    <property type="entry name" value="TESTICULAR SOLUBLE ADENYLYL CYCLASE"/>
    <property type="match status" value="1"/>
</dbReference>
<name>A0ABP7SH64_9PSEU</name>
<dbReference type="SUPFAM" id="SSF46894">
    <property type="entry name" value="C-terminal effector domain of the bipartite response regulators"/>
    <property type="match status" value="1"/>
</dbReference>
<dbReference type="Pfam" id="PF00196">
    <property type="entry name" value="GerE"/>
    <property type="match status" value="1"/>
</dbReference>
<dbReference type="PANTHER" id="PTHR16305:SF35">
    <property type="entry name" value="TRANSCRIPTIONAL ACTIVATOR DOMAIN"/>
    <property type="match status" value="1"/>
</dbReference>
<dbReference type="RefSeq" id="WP_344876515.1">
    <property type="nucleotide sequence ID" value="NZ_BAABAL010000013.1"/>
</dbReference>
<dbReference type="InterPro" id="IPR000792">
    <property type="entry name" value="Tscrpt_reg_LuxR_C"/>
</dbReference>
<sequence length="859" mass="91065">MTLASDNGVTHLPGGGRKWRADGAVEVLLERAGELDLIRRMITDLDTGHSAMAIVEGAPGSGRSALLAEIGELASANGIHVATAQGSPTESALHCGVIIQVLRGVFPLDHPLWTRPEWTEPDGEAELLQLLCRELLAAARRVPIVVLVDDVHHADPLSMRWLGVVTRARGGPVLLVVSTVTTALRPGSFCTTGQRPPNRRVEANVRKVTLAPLSGDGVADVLGAVSAVPVRTGFAEAVTKITGGNPALIAAVLRHFARLDCEPSTEHLAELELSTARAVGEQVRALMSVLPEELVGLLGALAVCGTSLPLNEICALAGLRTRSAADALHQLTGVGLVRQDPVPRLVNAVTAESVLAAMPREQRENLHAEAADLGYRMAIADLEVARMLLGARPIGRPWAVEVLRRAASEHQQGGRQAEAAQLLERALAEPLEPAARARVLLELGTVEFALAPEVGARHLGQVISGAADPGQRVLAADHLVLRGESLLAQRSLAQAISGGTPELGRLVAMHWLAEATHLSEQVGLAALATVPQLPSEPRDRTEAGVLAWKVGCLGKDLARTQELATRALSPGGDTTEPLAPSIQAVRALALAGDFDTALTGLDRILLEARRRGVAGPQALTLIVRSGVEFVAGRLDEANRSFASAVATQSLRDWHPMLAPGVVAVEALLALEDGAVERAEAVIARFVTDMPSRANEGIPWTHLLYARGCVRLRGGDARGALDDLVECGRHLLAKQIANPLVVPWRGVAASAHRERGDTAAAERLLIEDAELLRAWGAPPRRKSGITTLEPVERVDGRPLTASENRIAWLAAQGWANAAIAGEIGVNVRTVELRLSRLYRKLGIGGKAELRDALARSEREF</sequence>
<evidence type="ECO:0000313" key="5">
    <source>
        <dbReference type="Proteomes" id="UP001501747"/>
    </source>
</evidence>
<evidence type="ECO:0000256" key="2">
    <source>
        <dbReference type="ARBA" id="ARBA00022840"/>
    </source>
</evidence>
<dbReference type="SMART" id="SM00421">
    <property type="entry name" value="HTH_LUXR"/>
    <property type="match status" value="1"/>
</dbReference>
<dbReference type="PROSITE" id="PS00622">
    <property type="entry name" value="HTH_LUXR_1"/>
    <property type="match status" value="1"/>
</dbReference>
<dbReference type="Pfam" id="PF13191">
    <property type="entry name" value="AAA_16"/>
    <property type="match status" value="1"/>
</dbReference>
<reference evidence="5" key="1">
    <citation type="journal article" date="2019" name="Int. J. Syst. Evol. Microbiol.">
        <title>The Global Catalogue of Microorganisms (GCM) 10K type strain sequencing project: providing services to taxonomists for standard genome sequencing and annotation.</title>
        <authorList>
            <consortium name="The Broad Institute Genomics Platform"/>
            <consortium name="The Broad Institute Genome Sequencing Center for Infectious Disease"/>
            <person name="Wu L."/>
            <person name="Ma J."/>
        </authorList>
    </citation>
    <scope>NUCLEOTIDE SEQUENCE [LARGE SCALE GENOMIC DNA]</scope>
    <source>
        <strain evidence="5">JCM 17342</strain>
    </source>
</reference>
<dbReference type="Proteomes" id="UP001501747">
    <property type="component" value="Unassembled WGS sequence"/>
</dbReference>
<gene>
    <name evidence="4" type="ORF">GCM10022247_37710</name>
</gene>
<dbReference type="EMBL" id="BAABAL010000013">
    <property type="protein sequence ID" value="GAA4011692.1"/>
    <property type="molecule type" value="Genomic_DNA"/>
</dbReference>
<dbReference type="InterPro" id="IPR041664">
    <property type="entry name" value="AAA_16"/>
</dbReference>
<evidence type="ECO:0000313" key="4">
    <source>
        <dbReference type="EMBL" id="GAA4011692.1"/>
    </source>
</evidence>